<reference evidence="3" key="1">
    <citation type="submission" date="2020-07" db="EMBL/GenBank/DDBJ databases">
        <authorList>
            <person name="Lin J."/>
        </authorList>
    </citation>
    <scope>NUCLEOTIDE SEQUENCE</scope>
</reference>
<proteinExistence type="predicted"/>
<dbReference type="EMBL" id="LR862140">
    <property type="protein sequence ID" value="CAD1820499.1"/>
    <property type="molecule type" value="Genomic_DNA"/>
</dbReference>
<feature type="transmembrane region" description="Helical" evidence="2">
    <location>
        <begin position="220"/>
        <end position="246"/>
    </location>
</feature>
<dbReference type="PANTHER" id="PTHR35313">
    <property type="entry name" value="NO EXINE FORMATION 1"/>
    <property type="match status" value="1"/>
</dbReference>
<feature type="compositionally biased region" description="Pro residues" evidence="1">
    <location>
        <begin position="295"/>
        <end position="307"/>
    </location>
</feature>
<organism evidence="3">
    <name type="scientific">Ananas comosus var. bracteatus</name>
    <name type="common">red pineapple</name>
    <dbReference type="NCBI Taxonomy" id="296719"/>
    <lineage>
        <taxon>Eukaryota</taxon>
        <taxon>Viridiplantae</taxon>
        <taxon>Streptophyta</taxon>
        <taxon>Embryophyta</taxon>
        <taxon>Tracheophyta</taxon>
        <taxon>Spermatophyta</taxon>
        <taxon>Magnoliopsida</taxon>
        <taxon>Liliopsida</taxon>
        <taxon>Poales</taxon>
        <taxon>Bromeliaceae</taxon>
        <taxon>Bromelioideae</taxon>
        <taxon>Ananas</taxon>
    </lineage>
</organism>
<gene>
    <name evidence="3" type="ORF">CB5_LOCUS3710</name>
</gene>
<feature type="transmembrane region" description="Helical" evidence="2">
    <location>
        <begin position="165"/>
        <end position="186"/>
    </location>
</feature>
<feature type="compositionally biased region" description="Pro residues" evidence="1">
    <location>
        <begin position="254"/>
        <end position="268"/>
    </location>
</feature>
<feature type="transmembrane region" description="Helical" evidence="2">
    <location>
        <begin position="135"/>
        <end position="159"/>
    </location>
</feature>
<feature type="region of interest" description="Disordered" evidence="1">
    <location>
        <begin position="254"/>
        <end position="324"/>
    </location>
</feature>
<dbReference type="PANTHER" id="PTHR35313:SF1">
    <property type="entry name" value="NO EXINE FORMATION 1"/>
    <property type="match status" value="1"/>
</dbReference>
<feature type="compositionally biased region" description="Low complexity" evidence="1">
    <location>
        <begin position="269"/>
        <end position="294"/>
    </location>
</feature>
<dbReference type="AlphaFoldDB" id="A0A6V7NPG0"/>
<keyword evidence="2" id="KW-0812">Transmembrane</keyword>
<feature type="transmembrane region" description="Helical" evidence="2">
    <location>
        <begin position="198"/>
        <end position="214"/>
    </location>
</feature>
<keyword evidence="2" id="KW-0472">Membrane</keyword>
<keyword evidence="2" id="KW-1133">Transmembrane helix</keyword>
<feature type="transmembrane region" description="Helical" evidence="2">
    <location>
        <begin position="344"/>
        <end position="364"/>
    </location>
</feature>
<feature type="transmembrane region" description="Helical" evidence="2">
    <location>
        <begin position="376"/>
        <end position="398"/>
    </location>
</feature>
<feature type="transmembrane region" description="Helical" evidence="2">
    <location>
        <begin position="102"/>
        <end position="128"/>
    </location>
</feature>
<evidence type="ECO:0000256" key="2">
    <source>
        <dbReference type="SAM" id="Phobius"/>
    </source>
</evidence>
<feature type="compositionally biased region" description="Low complexity" evidence="1">
    <location>
        <begin position="308"/>
        <end position="324"/>
    </location>
</feature>
<name>A0A6V7NPG0_ANACO</name>
<accession>A0A6V7NPG0</accession>
<evidence type="ECO:0000256" key="1">
    <source>
        <dbReference type="SAM" id="MobiDB-lite"/>
    </source>
</evidence>
<feature type="region of interest" description="Disordered" evidence="1">
    <location>
        <begin position="45"/>
        <end position="82"/>
    </location>
</feature>
<sequence>MMSDDPVSRHRAFISSSVSAPTFPTFASPSSSSSSSVAAAAAASAAADRRSSTSSPRPLLRPSASSDAAAAAPSSSSSSSSRLLSAPSFAYNARVALALGPAAAFLLDLGGAPVFVLVSVGLAVAYFLDSLRLNSAAFFAVWSTLVFSQLAFFFSAGAASFPLPLAALALLLCAETTFLIGVWASLQFRYIHIENPSIAIALERLLFACVPVAAPPLFTWAIVSALGMANAAYCFAAFACVFYWLFSIPARPPSTPGPSPTPRGPDPIPASSAPSSAASTPSTFSSSPSSSTSPPTTPPFSPPPPPSATSSSSSSAPSCSSSTPRRGALWWVTRDAQQMHRIRVVNGAVAMVVVVVCLEIRVVFHSFGRYLHAPPPLNYLLVTVTMLGGASALGAYAVGMVGMPLVLRPSPHCPFLSVPLGP</sequence>
<protein>
    <submittedName>
        <fullName evidence="3">Uncharacterized protein</fullName>
    </submittedName>
</protein>
<evidence type="ECO:0000313" key="3">
    <source>
        <dbReference type="EMBL" id="CAD1820499.1"/>
    </source>
</evidence>